<dbReference type="Gene3D" id="3.40.50.720">
    <property type="entry name" value="NAD(P)-binding Rossmann-like Domain"/>
    <property type="match status" value="1"/>
</dbReference>
<dbReference type="Gene3D" id="3.40.190.10">
    <property type="entry name" value="Periplasmic binding protein-like II"/>
    <property type="match status" value="1"/>
</dbReference>
<dbReference type="CDD" id="cd07012">
    <property type="entry name" value="PBP2_Bug_TTT"/>
    <property type="match status" value="1"/>
</dbReference>
<proteinExistence type="predicted"/>
<keyword evidence="2" id="KW-1185">Reference proteome</keyword>
<organism evidence="1 2">
    <name type="scientific">Glutinoglossum americanum</name>
    <dbReference type="NCBI Taxonomy" id="1670608"/>
    <lineage>
        <taxon>Eukaryota</taxon>
        <taxon>Fungi</taxon>
        <taxon>Dikarya</taxon>
        <taxon>Ascomycota</taxon>
        <taxon>Pezizomycotina</taxon>
        <taxon>Geoglossomycetes</taxon>
        <taxon>Geoglossales</taxon>
        <taxon>Geoglossaceae</taxon>
        <taxon>Glutinoglossum</taxon>
    </lineage>
</organism>
<dbReference type="PRINTS" id="PR00081">
    <property type="entry name" value="GDHRDH"/>
</dbReference>
<dbReference type="Pfam" id="PF03401">
    <property type="entry name" value="TctC"/>
    <property type="match status" value="1"/>
</dbReference>
<evidence type="ECO:0008006" key="3">
    <source>
        <dbReference type="Google" id="ProtNLM"/>
    </source>
</evidence>
<dbReference type="InterPro" id="IPR036291">
    <property type="entry name" value="NAD(P)-bd_dom_sf"/>
</dbReference>
<dbReference type="SUPFAM" id="SSF51735">
    <property type="entry name" value="NAD(P)-binding Rossmann-fold domains"/>
    <property type="match status" value="1"/>
</dbReference>
<comment type="caution">
    <text evidence="1">The sequence shown here is derived from an EMBL/GenBank/DDBJ whole genome shotgun (WGS) entry which is preliminary data.</text>
</comment>
<feature type="non-terminal residue" evidence="1">
    <location>
        <position position="371"/>
    </location>
</feature>
<name>A0A9P8I4T8_9PEZI</name>
<accession>A0A9P8I4T8</accession>
<reference evidence="1" key="1">
    <citation type="submission" date="2021-03" db="EMBL/GenBank/DDBJ databases">
        <title>Comparative genomics and phylogenomic investigation of the class Geoglossomycetes provide insights into ecological specialization and systematics.</title>
        <authorList>
            <person name="Melie T."/>
            <person name="Pirro S."/>
            <person name="Miller A.N."/>
            <person name="Quandt A."/>
        </authorList>
    </citation>
    <scope>NUCLEOTIDE SEQUENCE</scope>
    <source>
        <strain evidence="1">GBOQ0MN5Z8</strain>
    </source>
</reference>
<dbReference type="InterPro" id="IPR002347">
    <property type="entry name" value="SDR_fam"/>
</dbReference>
<sequence>PLQQDVGYDGVRDFTWIASLAEVNFGVVVPADSTFKTWKDLLAWSRANPMKVTYGCPAGLGNSAHLFGSEVAAREKADWIPVPFRASPDCMTALMGGQLTFAIDTLISAAPQVRNGKVRLLALATAQRSRLWPEVPTMLELGYETLIESPVGVGGPAGMPPQIVQQLQDAFKFASEQPAFLGLLEQSGARPWYMPAAEYRRFAERAEQEQRTLLTKLDGKIALVTGCGASGPGWGNGKAIATLFARQGANVYGIDLKLEAAQATREVVQGEGGTMVVQAGDVTRDVEVRNAVAACLATFGRIDILVNNVGRSEPGDPISMQEDTWDAQFDVNLKSAFLTCKHVLPLMVAQGSGAVVNVSSVAGLRYIGKPQ</sequence>
<dbReference type="OrthoDB" id="498125at2759"/>
<evidence type="ECO:0000313" key="2">
    <source>
        <dbReference type="Proteomes" id="UP000698800"/>
    </source>
</evidence>
<dbReference type="AlphaFoldDB" id="A0A9P8I4T8"/>
<dbReference type="PANTHER" id="PTHR42928">
    <property type="entry name" value="TRICARBOXYLATE-BINDING PROTEIN"/>
    <property type="match status" value="1"/>
</dbReference>
<dbReference type="PANTHER" id="PTHR42928:SF5">
    <property type="entry name" value="BLR1237 PROTEIN"/>
    <property type="match status" value="1"/>
</dbReference>
<dbReference type="SUPFAM" id="SSF53850">
    <property type="entry name" value="Periplasmic binding protein-like II"/>
    <property type="match status" value="1"/>
</dbReference>
<feature type="non-terminal residue" evidence="1">
    <location>
        <position position="1"/>
    </location>
</feature>
<dbReference type="EMBL" id="JAGHQL010000493">
    <property type="protein sequence ID" value="KAH0533548.1"/>
    <property type="molecule type" value="Genomic_DNA"/>
</dbReference>
<evidence type="ECO:0000313" key="1">
    <source>
        <dbReference type="EMBL" id="KAH0533548.1"/>
    </source>
</evidence>
<dbReference type="Pfam" id="PF00106">
    <property type="entry name" value="adh_short"/>
    <property type="match status" value="1"/>
</dbReference>
<protein>
    <recommendedName>
        <fullName evidence="3">SDR family oxidoreductase</fullName>
    </recommendedName>
</protein>
<dbReference type="CDD" id="cd05233">
    <property type="entry name" value="SDR_c"/>
    <property type="match status" value="1"/>
</dbReference>
<gene>
    <name evidence="1" type="ORF">FGG08_007678</name>
</gene>
<dbReference type="InterPro" id="IPR005064">
    <property type="entry name" value="BUG"/>
</dbReference>
<dbReference type="Proteomes" id="UP000698800">
    <property type="component" value="Unassembled WGS sequence"/>
</dbReference>